<dbReference type="EMBL" id="JACHCC010000003">
    <property type="protein sequence ID" value="MBB6498974.1"/>
    <property type="molecule type" value="Genomic_DNA"/>
</dbReference>
<evidence type="ECO:0000313" key="2">
    <source>
        <dbReference type="Proteomes" id="UP000521017"/>
    </source>
</evidence>
<accession>A0A7X0J0S1</accession>
<sequence>MIVDFIRLNALIKAASELQEDCYRSRTCHNQVVALKTMWNEVMIDLENRIREQDNRVKLSTVIRIAQNNLTEFADHIYRIYQFGGSCSGNYCLEIKDLLNDMGTETMKILKFLHDNYAAYFDVNANVPVWLIYNNKAAIPIHNTIVDAMEAGRINSELILILDSYLEALHQPGGVRIRCWRQFFYMQNLVTELTLYLEQSAPAETIKLVKLLIGYDFNPLPFYEFFLGYALTIVSPDIPYEDQEMEWLILLKTIDNIRPEVKAGYNTEAPSILGSISGYIQRELDTIAKMKAVMAPYPLNGKDKRGSNYYFSVSTTIEELFFLIRVMLDVSFIKTRYKANLYSFVANHIKTNRSGNPSAQYMRNVFGLNKVVPVRVVKKIRFWLVAMISHIDSNFSDHLKLWFFGLLTLPDILEFLDI</sequence>
<proteinExistence type="predicted"/>
<reference evidence="1 2" key="1">
    <citation type="submission" date="2020-08" db="EMBL/GenBank/DDBJ databases">
        <title>Genomic Encyclopedia of Type Strains, Phase IV (KMG-V): Genome sequencing to study the core and pangenomes of soil and plant-associated prokaryotes.</title>
        <authorList>
            <person name="Whitman W."/>
        </authorList>
    </citation>
    <scope>NUCLEOTIDE SEQUENCE [LARGE SCALE GENOMIC DNA]</scope>
    <source>
        <strain evidence="1 2">M2T3</strain>
    </source>
</reference>
<evidence type="ECO:0000313" key="1">
    <source>
        <dbReference type="EMBL" id="MBB6498974.1"/>
    </source>
</evidence>
<gene>
    <name evidence="1" type="ORF">HDF25_001115</name>
</gene>
<dbReference type="Proteomes" id="UP000521017">
    <property type="component" value="Unassembled WGS sequence"/>
</dbReference>
<protein>
    <submittedName>
        <fullName evidence="1">Uncharacterized protein</fullName>
    </submittedName>
</protein>
<comment type="caution">
    <text evidence="1">The sequence shown here is derived from an EMBL/GenBank/DDBJ whole genome shotgun (WGS) entry which is preliminary data.</text>
</comment>
<dbReference type="RefSeq" id="WP_184623598.1">
    <property type="nucleotide sequence ID" value="NZ_JACHCC010000003.1"/>
</dbReference>
<dbReference type="AlphaFoldDB" id="A0A7X0J0S1"/>
<name>A0A7X0J0S1_9SPHI</name>
<organism evidence="1 2">
    <name type="scientific">Pedobacter cryoconitis</name>
    <dbReference type="NCBI Taxonomy" id="188932"/>
    <lineage>
        <taxon>Bacteria</taxon>
        <taxon>Pseudomonadati</taxon>
        <taxon>Bacteroidota</taxon>
        <taxon>Sphingobacteriia</taxon>
        <taxon>Sphingobacteriales</taxon>
        <taxon>Sphingobacteriaceae</taxon>
        <taxon>Pedobacter</taxon>
    </lineage>
</organism>